<dbReference type="Proteomes" id="UP000507470">
    <property type="component" value="Unassembled WGS sequence"/>
</dbReference>
<dbReference type="PANTHER" id="PTHR47331:SF5">
    <property type="entry name" value="RIBONUCLEASE H"/>
    <property type="match status" value="1"/>
</dbReference>
<dbReference type="PANTHER" id="PTHR47331">
    <property type="entry name" value="PHD-TYPE DOMAIN-CONTAINING PROTEIN"/>
    <property type="match status" value="1"/>
</dbReference>
<sequence>MITLVNSVQEVKCNLGGCKEVNHRLLHRDRISDKQSFSEPKVVPMRTKSKSKQNYASEKTEDTAAAIEGESKDRTMIGRDRKSNFVTLRTVPVILKNGIRTLNVNALLDDASTKTFINADIAAELGLQGQVQKVTVNVLNNNVESFETMPVEVGLQCLIGKTDIKITAFTTNRVTGNMQPINWTQHVRKWKHLAGIQFPNLGQRPTVDMLIGLDYSDLHYSYRDVRGQIGEPMARLTPLGWTCIGNPNDGEDQTFFNRTYFVHHQENSSDIDNIVRKFWEIENVTEKGEQFILNNEHRQALAKVEDSLKFENGHYEVGIPWKDDSQNYPTTTKWRCVD</sequence>
<protein>
    <recommendedName>
        <fullName evidence="4">Peptidase aspartic putative domain-containing protein</fullName>
    </recommendedName>
</protein>
<evidence type="ECO:0008006" key="4">
    <source>
        <dbReference type="Google" id="ProtNLM"/>
    </source>
</evidence>
<reference evidence="2 3" key="1">
    <citation type="submission" date="2020-06" db="EMBL/GenBank/DDBJ databases">
        <authorList>
            <person name="Li R."/>
            <person name="Bekaert M."/>
        </authorList>
    </citation>
    <scope>NUCLEOTIDE SEQUENCE [LARGE SCALE GENOMIC DNA]</scope>
    <source>
        <strain evidence="3">wild</strain>
    </source>
</reference>
<evidence type="ECO:0000313" key="2">
    <source>
        <dbReference type="EMBL" id="CAC5416213.1"/>
    </source>
</evidence>
<proteinExistence type="predicted"/>
<dbReference type="AlphaFoldDB" id="A0A6J8E870"/>
<feature type="region of interest" description="Disordered" evidence="1">
    <location>
        <begin position="36"/>
        <end position="63"/>
    </location>
</feature>
<name>A0A6J8E870_MYTCO</name>
<organism evidence="2 3">
    <name type="scientific">Mytilus coruscus</name>
    <name type="common">Sea mussel</name>
    <dbReference type="NCBI Taxonomy" id="42192"/>
    <lineage>
        <taxon>Eukaryota</taxon>
        <taxon>Metazoa</taxon>
        <taxon>Spiralia</taxon>
        <taxon>Lophotrochozoa</taxon>
        <taxon>Mollusca</taxon>
        <taxon>Bivalvia</taxon>
        <taxon>Autobranchia</taxon>
        <taxon>Pteriomorphia</taxon>
        <taxon>Mytilida</taxon>
        <taxon>Mytiloidea</taxon>
        <taxon>Mytilidae</taxon>
        <taxon>Mytilinae</taxon>
        <taxon>Mytilus</taxon>
    </lineage>
</organism>
<accession>A0A6J8E870</accession>
<evidence type="ECO:0000313" key="3">
    <source>
        <dbReference type="Proteomes" id="UP000507470"/>
    </source>
</evidence>
<keyword evidence="3" id="KW-1185">Reference proteome</keyword>
<evidence type="ECO:0000256" key="1">
    <source>
        <dbReference type="SAM" id="MobiDB-lite"/>
    </source>
</evidence>
<dbReference type="EMBL" id="CACVKT020008611">
    <property type="protein sequence ID" value="CAC5416213.1"/>
    <property type="molecule type" value="Genomic_DNA"/>
</dbReference>
<gene>
    <name evidence="2" type="ORF">MCOR_48852</name>
</gene>
<dbReference type="OrthoDB" id="10067250at2759"/>